<evidence type="ECO:0000256" key="7">
    <source>
        <dbReference type="SAM" id="Phobius"/>
    </source>
</evidence>
<dbReference type="InterPro" id="IPR047200">
    <property type="entry name" value="MFS_YcaD-like"/>
</dbReference>
<feature type="transmembrane region" description="Helical" evidence="7">
    <location>
        <begin position="132"/>
        <end position="151"/>
    </location>
</feature>
<feature type="domain" description="Major facilitator superfamily (MFS) profile" evidence="8">
    <location>
        <begin position="5"/>
        <end position="381"/>
    </location>
</feature>
<feature type="transmembrane region" description="Helical" evidence="7">
    <location>
        <begin position="292"/>
        <end position="316"/>
    </location>
</feature>
<feature type="transmembrane region" description="Helical" evidence="7">
    <location>
        <begin position="197"/>
        <end position="217"/>
    </location>
</feature>
<sequence length="385" mass="41924">MPLGRFIILVIIVAISGFSQGMLLPVIAIIFEEQGVSSTINGLHATGIYIGIFIASFFMEEPLRKLGYKRIIVIGGLLVIVSLVGFVFIQSILFWFILRLLIGVGDHMLHFSTQTWITSDTEEAKRGRTISIYGLSFGLGFAAGPLLATFTNEHPHMPFMICAFLSLVAWSLVFLLKNEFPEQSTEYASISNTVGRFIQVIKIAWIALLPTLAYGFLEASLNGNYPVYALRTGLTSSDIALILTSFSIGSIIFQIPLGMISDKVGRKKIISTITFLGSTLFFIASFLQSPLALIVCLALAGMAIGSIFSLGISFMADLVPRSLLPAGNLLSGISFSIGSIVGPFLGGMYIQFVPGGNFFHVISSILFLLFVTTMIHKQEKIQLHS</sequence>
<keyword evidence="5 7" id="KW-1133">Transmembrane helix</keyword>
<evidence type="ECO:0000256" key="4">
    <source>
        <dbReference type="ARBA" id="ARBA00022692"/>
    </source>
</evidence>
<proteinExistence type="predicted"/>
<dbReference type="SUPFAM" id="SSF103473">
    <property type="entry name" value="MFS general substrate transporter"/>
    <property type="match status" value="1"/>
</dbReference>
<evidence type="ECO:0000256" key="3">
    <source>
        <dbReference type="ARBA" id="ARBA00022475"/>
    </source>
</evidence>
<dbReference type="CDD" id="cd17477">
    <property type="entry name" value="MFS_YcaD_like"/>
    <property type="match status" value="1"/>
</dbReference>
<evidence type="ECO:0000313" key="9">
    <source>
        <dbReference type="EMBL" id="WLR42526.1"/>
    </source>
</evidence>
<gene>
    <name evidence="9" type="ORF">LC087_17835</name>
</gene>
<feature type="transmembrane region" description="Helical" evidence="7">
    <location>
        <begin position="157"/>
        <end position="176"/>
    </location>
</feature>
<evidence type="ECO:0000256" key="1">
    <source>
        <dbReference type="ARBA" id="ARBA00004651"/>
    </source>
</evidence>
<feature type="transmembrane region" description="Helical" evidence="7">
    <location>
        <begin position="71"/>
        <end position="98"/>
    </location>
</feature>
<protein>
    <submittedName>
        <fullName evidence="9">MFS transporter</fullName>
    </submittedName>
</protein>
<evidence type="ECO:0000256" key="6">
    <source>
        <dbReference type="ARBA" id="ARBA00023136"/>
    </source>
</evidence>
<dbReference type="PANTHER" id="PTHR23521">
    <property type="entry name" value="TRANSPORTER MFS SUPERFAMILY"/>
    <property type="match status" value="1"/>
</dbReference>
<feature type="transmembrane region" description="Helical" evidence="7">
    <location>
        <begin position="6"/>
        <end position="31"/>
    </location>
</feature>
<dbReference type="Pfam" id="PF07690">
    <property type="entry name" value="MFS_1"/>
    <property type="match status" value="1"/>
</dbReference>
<dbReference type="PANTHER" id="PTHR23521:SF2">
    <property type="entry name" value="TRANSPORTER MFS SUPERFAMILY"/>
    <property type="match status" value="1"/>
</dbReference>
<dbReference type="Proteomes" id="UP001197974">
    <property type="component" value="Chromosome"/>
</dbReference>
<evidence type="ECO:0000256" key="5">
    <source>
        <dbReference type="ARBA" id="ARBA00022989"/>
    </source>
</evidence>
<keyword evidence="4 7" id="KW-0812">Transmembrane</keyword>
<keyword evidence="3" id="KW-1003">Cell membrane</keyword>
<feature type="transmembrane region" description="Helical" evidence="7">
    <location>
        <begin position="328"/>
        <end position="352"/>
    </location>
</feature>
<keyword evidence="10" id="KW-1185">Reference proteome</keyword>
<feature type="transmembrane region" description="Helical" evidence="7">
    <location>
        <begin position="43"/>
        <end position="59"/>
    </location>
</feature>
<organism evidence="9 10">
    <name type="scientific">Bacillus carboniphilus</name>
    <dbReference type="NCBI Taxonomy" id="86663"/>
    <lineage>
        <taxon>Bacteria</taxon>
        <taxon>Bacillati</taxon>
        <taxon>Bacillota</taxon>
        <taxon>Bacilli</taxon>
        <taxon>Bacillales</taxon>
        <taxon>Bacillaceae</taxon>
        <taxon>Bacillus</taxon>
    </lineage>
</organism>
<comment type="subcellular location">
    <subcellularLocation>
        <location evidence="1">Cell membrane</location>
        <topology evidence="1">Multi-pass membrane protein</topology>
    </subcellularLocation>
</comment>
<evidence type="ECO:0000313" key="10">
    <source>
        <dbReference type="Proteomes" id="UP001197974"/>
    </source>
</evidence>
<dbReference type="InterPro" id="IPR036259">
    <property type="entry name" value="MFS_trans_sf"/>
</dbReference>
<name>A0ABY9JY26_9BACI</name>
<feature type="transmembrane region" description="Helical" evidence="7">
    <location>
        <begin position="358"/>
        <end position="375"/>
    </location>
</feature>
<feature type="transmembrane region" description="Helical" evidence="7">
    <location>
        <begin position="237"/>
        <end position="257"/>
    </location>
</feature>
<dbReference type="PROSITE" id="PS50850">
    <property type="entry name" value="MFS"/>
    <property type="match status" value="1"/>
</dbReference>
<dbReference type="InterPro" id="IPR005829">
    <property type="entry name" value="Sugar_transporter_CS"/>
</dbReference>
<accession>A0ABY9JY26</accession>
<dbReference type="EMBL" id="CP129013">
    <property type="protein sequence ID" value="WLR42526.1"/>
    <property type="molecule type" value="Genomic_DNA"/>
</dbReference>
<keyword evidence="2" id="KW-0813">Transport</keyword>
<dbReference type="PROSITE" id="PS00216">
    <property type="entry name" value="SUGAR_TRANSPORT_1"/>
    <property type="match status" value="1"/>
</dbReference>
<dbReference type="RefSeq" id="WP_226542523.1">
    <property type="nucleotide sequence ID" value="NZ_CP129013.1"/>
</dbReference>
<dbReference type="InterPro" id="IPR020846">
    <property type="entry name" value="MFS_dom"/>
</dbReference>
<evidence type="ECO:0000256" key="2">
    <source>
        <dbReference type="ARBA" id="ARBA00022448"/>
    </source>
</evidence>
<evidence type="ECO:0000259" key="8">
    <source>
        <dbReference type="PROSITE" id="PS50850"/>
    </source>
</evidence>
<feature type="transmembrane region" description="Helical" evidence="7">
    <location>
        <begin position="269"/>
        <end position="286"/>
    </location>
</feature>
<reference evidence="9 10" key="1">
    <citation type="submission" date="2023-06" db="EMBL/GenBank/DDBJ databases">
        <title>Five Gram-positive bacteria isolated from mangrove sediments in Shenzhen, Guangdong, China.</title>
        <authorList>
            <person name="Yu S."/>
            <person name="Zheng W."/>
            <person name="Huang Y."/>
        </authorList>
    </citation>
    <scope>NUCLEOTIDE SEQUENCE [LARGE SCALE GENOMIC DNA]</scope>
    <source>
        <strain evidence="9 10">SaN35-3</strain>
    </source>
</reference>
<dbReference type="InterPro" id="IPR011701">
    <property type="entry name" value="MFS"/>
</dbReference>
<dbReference type="Gene3D" id="1.20.1250.20">
    <property type="entry name" value="MFS general substrate transporter like domains"/>
    <property type="match status" value="2"/>
</dbReference>
<keyword evidence="6 7" id="KW-0472">Membrane</keyword>